<proteinExistence type="predicted"/>
<organism evidence="1 2">
    <name type="scientific">Carnegiea gigantea</name>
    <dbReference type="NCBI Taxonomy" id="171969"/>
    <lineage>
        <taxon>Eukaryota</taxon>
        <taxon>Viridiplantae</taxon>
        <taxon>Streptophyta</taxon>
        <taxon>Embryophyta</taxon>
        <taxon>Tracheophyta</taxon>
        <taxon>Spermatophyta</taxon>
        <taxon>Magnoliopsida</taxon>
        <taxon>eudicotyledons</taxon>
        <taxon>Gunneridae</taxon>
        <taxon>Pentapetalae</taxon>
        <taxon>Caryophyllales</taxon>
        <taxon>Cactineae</taxon>
        <taxon>Cactaceae</taxon>
        <taxon>Cactoideae</taxon>
        <taxon>Echinocereeae</taxon>
        <taxon>Carnegiea</taxon>
    </lineage>
</organism>
<dbReference type="AlphaFoldDB" id="A0A9Q1K8W9"/>
<accession>A0A9Q1K8W9</accession>
<sequence length="343" mass="39409">MSGAYYFLPNCYSTRRSWCNLQDVLDFHLIGTFLSFDSQISALHVILPGRRVVIFFCNAIISCRRSRILAECISSDCYILTKIEYYGYHGLDLDLNFSTYPHSHNQWLILDIIELALNSLKVCLTMSGCWILPTCSKTHVAPTSSEQPKHGHLWLSPPPIKKSMMYITKPETSLIFVTMVSSPIGMCKGYEWKNAGAATSTSNLTEDLCFIYASEEHCSSKAIDLTTLRPRKIMFIGYFMSLAEKHKQLSKCKPLFVVFTITARYQMYDKYNRPSPTTRNIFMHDLNSSSTPRIHTGRFFTINSMGNPYISICRYCTTKSSHIVLRHNCYRTQPYRLIPRLDP</sequence>
<dbReference type="EMBL" id="JAKOGI010000216">
    <property type="protein sequence ID" value="KAJ8439556.1"/>
    <property type="molecule type" value="Genomic_DNA"/>
</dbReference>
<protein>
    <submittedName>
        <fullName evidence="1">Uncharacterized protein</fullName>
    </submittedName>
</protein>
<gene>
    <name evidence="1" type="ORF">Cgig2_024143</name>
</gene>
<name>A0A9Q1K8W9_9CARY</name>
<keyword evidence="2" id="KW-1185">Reference proteome</keyword>
<reference evidence="1" key="1">
    <citation type="submission" date="2022-04" db="EMBL/GenBank/DDBJ databases">
        <title>Carnegiea gigantea Genome sequencing and assembly v2.</title>
        <authorList>
            <person name="Copetti D."/>
            <person name="Sanderson M.J."/>
            <person name="Burquez A."/>
            <person name="Wojciechowski M.F."/>
        </authorList>
    </citation>
    <scope>NUCLEOTIDE SEQUENCE</scope>
    <source>
        <strain evidence="1">SGP5-SGP5p</strain>
        <tissue evidence="1">Aerial part</tissue>
    </source>
</reference>
<evidence type="ECO:0000313" key="1">
    <source>
        <dbReference type="EMBL" id="KAJ8439556.1"/>
    </source>
</evidence>
<evidence type="ECO:0000313" key="2">
    <source>
        <dbReference type="Proteomes" id="UP001153076"/>
    </source>
</evidence>
<comment type="caution">
    <text evidence="1">The sequence shown here is derived from an EMBL/GenBank/DDBJ whole genome shotgun (WGS) entry which is preliminary data.</text>
</comment>
<dbReference type="Proteomes" id="UP001153076">
    <property type="component" value="Unassembled WGS sequence"/>
</dbReference>